<feature type="transmembrane region" description="Helical" evidence="7">
    <location>
        <begin position="326"/>
        <end position="350"/>
    </location>
</feature>
<proteinExistence type="predicted"/>
<keyword evidence="3" id="KW-1003">Cell membrane</keyword>
<sequence>MSSVKPFTLGLALLSLLALLGGDWQLTATDASAEWSRFLQGLVLPDFAAIEHPLDALLTTVAIALLGVILGVVLAIALLPIYHWAPIRWLCTATRSVHELFWAMLFLQLFGLSTLTALLALALPYGATFARIYHDILQQAPKAVRQALAPGTGWLMTLLYGQILPVWPQLVSYTRYRFECALRASAVLGFVGLPTLGFHLETAYRQGQYAEGGALLWMLFVMIGTQNLWLRRWSWPLLALLSLLWLPWSLHFEPAWAWQFVSQEIWPQTQYSNDSLWQWLQLWGPEALHGLWGTLMMALMALALSAVLCLLLWPFATPRLFPRARWLGHGVLLVGRSLPELLLAFLLLMLLGPSMLPAALALALHNGTLIAHLLAQRAQDLPQRLDNGTTPSDWLYHYLPRLYPGARDLLTYRFEIMVRETAMLGMLGVASLGFYVDSAFELFHFDIAFALILVTATLNLTIAALCRWALYRGD</sequence>
<keyword evidence="4 7" id="KW-0812">Transmembrane</keyword>
<evidence type="ECO:0000256" key="2">
    <source>
        <dbReference type="ARBA" id="ARBA00022448"/>
    </source>
</evidence>
<feature type="transmembrane region" description="Helical" evidence="7">
    <location>
        <begin position="180"/>
        <end position="200"/>
    </location>
</feature>
<dbReference type="SUPFAM" id="SSF161098">
    <property type="entry name" value="MetI-like"/>
    <property type="match status" value="2"/>
</dbReference>
<evidence type="ECO:0000256" key="6">
    <source>
        <dbReference type="ARBA" id="ARBA00023136"/>
    </source>
</evidence>
<feature type="transmembrane region" description="Helical" evidence="7">
    <location>
        <begin position="147"/>
        <end position="168"/>
    </location>
</feature>
<dbReference type="RefSeq" id="WP_067663075.1">
    <property type="nucleotide sequence ID" value="NZ_FQXG01000002.1"/>
</dbReference>
<keyword evidence="2" id="KW-0813">Transport</keyword>
<dbReference type="STRING" id="299255.SAMN02745129_1913"/>
<reference evidence="8 9" key="1">
    <citation type="submission" date="2016-11" db="EMBL/GenBank/DDBJ databases">
        <authorList>
            <person name="Jaros S."/>
            <person name="Januszkiewicz K."/>
            <person name="Wedrychowicz H."/>
        </authorList>
    </citation>
    <scope>NUCLEOTIDE SEQUENCE [LARGE SCALE GENOMIC DNA]</scope>
    <source>
        <strain evidence="8 9">DSM 16917</strain>
    </source>
</reference>
<keyword evidence="5 7" id="KW-1133">Transmembrane helix</keyword>
<comment type="subcellular location">
    <subcellularLocation>
        <location evidence="1">Cell membrane</location>
        <topology evidence="1">Multi-pass membrane protein</topology>
    </subcellularLocation>
</comment>
<evidence type="ECO:0000256" key="4">
    <source>
        <dbReference type="ARBA" id="ARBA00022692"/>
    </source>
</evidence>
<dbReference type="PANTHER" id="PTHR30043:SF1">
    <property type="entry name" value="ABC TRANSPORT SYSTEM PERMEASE PROTEIN P69"/>
    <property type="match status" value="1"/>
</dbReference>
<accession>A0A1M5S8X7</accession>
<feature type="transmembrane region" description="Helical" evidence="7">
    <location>
        <begin position="416"/>
        <end position="435"/>
    </location>
</feature>
<evidence type="ECO:0000256" key="3">
    <source>
        <dbReference type="ARBA" id="ARBA00022475"/>
    </source>
</evidence>
<dbReference type="Proteomes" id="UP000184268">
    <property type="component" value="Unassembled WGS sequence"/>
</dbReference>
<feature type="transmembrane region" description="Helical" evidence="7">
    <location>
        <begin position="100"/>
        <end position="127"/>
    </location>
</feature>
<dbReference type="GO" id="GO:0005886">
    <property type="term" value="C:plasma membrane"/>
    <property type="evidence" value="ECO:0007669"/>
    <property type="project" value="UniProtKB-SubCell"/>
</dbReference>
<feature type="transmembrane region" description="Helical" evidence="7">
    <location>
        <begin position="356"/>
        <end position="375"/>
    </location>
</feature>
<dbReference type="EMBL" id="FQXG01000002">
    <property type="protein sequence ID" value="SHH34956.1"/>
    <property type="molecule type" value="Genomic_DNA"/>
</dbReference>
<protein>
    <submittedName>
        <fullName evidence="8">Phosphonate transport system permease protein</fullName>
    </submittedName>
</protein>
<evidence type="ECO:0000313" key="8">
    <source>
        <dbReference type="EMBL" id="SHH34956.1"/>
    </source>
</evidence>
<evidence type="ECO:0000313" key="9">
    <source>
        <dbReference type="Proteomes" id="UP000184268"/>
    </source>
</evidence>
<dbReference type="PANTHER" id="PTHR30043">
    <property type="entry name" value="PHOSPHONATES TRANSPORT SYSTEM PERMEASE PROTEIN"/>
    <property type="match status" value="1"/>
</dbReference>
<dbReference type="Gene3D" id="1.10.3720.10">
    <property type="entry name" value="MetI-like"/>
    <property type="match status" value="2"/>
</dbReference>
<organism evidence="8 9">
    <name type="scientific">Ferrimonas marina</name>
    <dbReference type="NCBI Taxonomy" id="299255"/>
    <lineage>
        <taxon>Bacteria</taxon>
        <taxon>Pseudomonadati</taxon>
        <taxon>Pseudomonadota</taxon>
        <taxon>Gammaproteobacteria</taxon>
        <taxon>Alteromonadales</taxon>
        <taxon>Ferrimonadaceae</taxon>
        <taxon>Ferrimonas</taxon>
    </lineage>
</organism>
<keyword evidence="9" id="KW-1185">Reference proteome</keyword>
<keyword evidence="6 7" id="KW-0472">Membrane</keyword>
<feature type="transmembrane region" description="Helical" evidence="7">
    <location>
        <begin position="212"/>
        <end position="230"/>
    </location>
</feature>
<evidence type="ECO:0000256" key="5">
    <source>
        <dbReference type="ARBA" id="ARBA00022989"/>
    </source>
</evidence>
<dbReference type="InterPro" id="IPR035906">
    <property type="entry name" value="MetI-like_sf"/>
</dbReference>
<feature type="transmembrane region" description="Helical" evidence="7">
    <location>
        <begin position="291"/>
        <end position="314"/>
    </location>
</feature>
<gene>
    <name evidence="8" type="ORF">SAMN02745129_1913</name>
</gene>
<feature type="transmembrane region" description="Helical" evidence="7">
    <location>
        <begin position="447"/>
        <end position="470"/>
    </location>
</feature>
<evidence type="ECO:0000256" key="7">
    <source>
        <dbReference type="SAM" id="Phobius"/>
    </source>
</evidence>
<feature type="transmembrane region" description="Helical" evidence="7">
    <location>
        <begin position="237"/>
        <end position="258"/>
    </location>
</feature>
<name>A0A1M5S8X7_9GAMM</name>
<feature type="transmembrane region" description="Helical" evidence="7">
    <location>
        <begin position="57"/>
        <end position="79"/>
    </location>
</feature>
<dbReference type="AlphaFoldDB" id="A0A1M5S8X7"/>
<evidence type="ECO:0000256" key="1">
    <source>
        <dbReference type="ARBA" id="ARBA00004651"/>
    </source>
</evidence>
<dbReference type="OrthoDB" id="7808588at2"/>